<feature type="binding site" evidence="11">
    <location>
        <position position="146"/>
    </location>
    <ligand>
        <name>pyrroloquinoline quinone</name>
        <dbReference type="ChEBI" id="CHEBI:58442"/>
    </ligand>
</feature>
<feature type="active site" description="Proton acceptor" evidence="10">
    <location>
        <position position="334"/>
    </location>
</feature>
<keyword evidence="3 12" id="KW-0479">Metal-binding</keyword>
<keyword evidence="9 13" id="KW-1015">Disulfide bond</keyword>
<reference evidence="15 16" key="1">
    <citation type="submission" date="2017-12" db="EMBL/GenBank/DDBJ databases">
        <authorList>
            <person name="Hurst M.R.H."/>
        </authorList>
    </citation>
    <scope>NUCLEOTIDE SEQUENCE [LARGE SCALE GENOMIC DNA]</scope>
    <source>
        <strain evidence="15 16">SY-3-19</strain>
    </source>
</reference>
<dbReference type="Pfam" id="PF13360">
    <property type="entry name" value="PQQ_2"/>
    <property type="match status" value="1"/>
</dbReference>
<evidence type="ECO:0000313" key="16">
    <source>
        <dbReference type="Proteomes" id="UP000239504"/>
    </source>
</evidence>
<dbReference type="SMART" id="SM00564">
    <property type="entry name" value="PQQ"/>
    <property type="match status" value="5"/>
</dbReference>
<feature type="binding site" description="covalent" evidence="11">
    <location>
        <position position="639"/>
    </location>
    <ligand>
        <name>heme c</name>
        <dbReference type="ChEBI" id="CHEBI:61717"/>
    </ligand>
</feature>
<dbReference type="SUPFAM" id="SSF46626">
    <property type="entry name" value="Cytochrome c"/>
    <property type="match status" value="1"/>
</dbReference>
<organism evidence="15 16">
    <name type="scientific">Hyphococcus luteus</name>
    <dbReference type="NCBI Taxonomy" id="2058213"/>
    <lineage>
        <taxon>Bacteria</taxon>
        <taxon>Pseudomonadati</taxon>
        <taxon>Pseudomonadota</taxon>
        <taxon>Alphaproteobacteria</taxon>
        <taxon>Parvularculales</taxon>
        <taxon>Parvularculaceae</taxon>
        <taxon>Hyphococcus</taxon>
    </lineage>
</organism>
<feature type="domain" description="Cytochrome c" evidence="14">
    <location>
        <begin position="626"/>
        <end position="705"/>
    </location>
</feature>
<proteinExistence type="inferred from homology"/>
<dbReference type="GO" id="GO:0005509">
    <property type="term" value="F:calcium ion binding"/>
    <property type="evidence" value="ECO:0007669"/>
    <property type="project" value="InterPro"/>
</dbReference>
<feature type="binding site" evidence="11">
    <location>
        <position position="94"/>
    </location>
    <ligand>
        <name>pyrroloquinoline quinone</name>
        <dbReference type="ChEBI" id="CHEBI:58442"/>
    </ligand>
</feature>
<dbReference type="InterPro" id="IPR011047">
    <property type="entry name" value="Quinoprotein_ADH-like_sf"/>
</dbReference>
<evidence type="ECO:0000256" key="12">
    <source>
        <dbReference type="PIRSR" id="PIRSR617512-3"/>
    </source>
</evidence>
<gene>
    <name evidence="15" type="ORF">CW354_00600</name>
</gene>
<keyword evidence="5 12" id="KW-0106">Calcium</keyword>
<evidence type="ECO:0000256" key="2">
    <source>
        <dbReference type="ARBA" id="ARBA00022617"/>
    </source>
</evidence>
<dbReference type="Gene3D" id="2.140.10.10">
    <property type="entry name" value="Quinoprotein alcohol dehydrogenase-like superfamily"/>
    <property type="match status" value="1"/>
</dbReference>
<evidence type="ECO:0000256" key="5">
    <source>
        <dbReference type="ARBA" id="ARBA00022837"/>
    </source>
</evidence>
<sequence length="717" mass="76845">MATSILFRKQGEPGVKTFHRAARLMLAGVLLAASAGVASCGRAAKETAASGEWSVVGGSYREAFYSPLDQISEDNIGQLGLAWYADLDTFRGQEANPVVVDGVIYVSTAWSKVYAFDGKTGDQLWFFDPEVAGEKGYDACCDVGNRGVAVADGKVFVGALDGRLIALDARTGAVVWTTATFDPETPYTITGAPRIVKDKVIIGNGGAEYGVRGYVTAYNIKTGEKEWRFYTVPGDPSAGPDGEASDAVMKDVASATWFGKWYEYGGGGTVWDAIVYDKDFDQVLIGVGNGSPWNYRVRSDGKGDNLFLSSIVALDADTGAYKWHYQETPAESWDFTATQPIILAELVIDGKTRKVAMQAPKNGFFYVLDRTNGELATLPQPFVSVNWAEGVDNETGRPVVIKGARWSANNDKNFVARPGAYGAHSWHPMAYSPDTELVYIPTQDHMFGYQDEVNFRFHAGEWNLGNASPTNAGPASIDEYRQSIKTVSAAITAFDPVKQKAVWRVQHEGVGYGGILATGGNLLFQGEPSGQFSAYKASDGEKIWSFDAQSGPVAAAASYEIDGQQYVAVLAGFGGVVGIFSPYVQNPHVRPNGRLLVFKLGGSAALPDYTPPVLPLNPPAEEAPESQLMQGMGLYAGHCMRCHGGSAWSAGVIPDLRRSAALTEPDAWKAIVLDGALSSKGMVGFHDKLGLGEVEAIRAYVGEQARAAREGLKADGE</sequence>
<dbReference type="SUPFAM" id="SSF50998">
    <property type="entry name" value="Quinoprotein alcohol dehydrogenase-like"/>
    <property type="match status" value="1"/>
</dbReference>
<comment type="similarity">
    <text evidence="1">Belongs to the bacterial PQQ dehydrogenase family.</text>
</comment>
<evidence type="ECO:0000256" key="1">
    <source>
        <dbReference type="ARBA" id="ARBA00008156"/>
    </source>
</evidence>
<keyword evidence="8 12" id="KW-0408">Iron</keyword>
<dbReference type="GO" id="GO:0009055">
    <property type="term" value="F:electron transfer activity"/>
    <property type="evidence" value="ECO:0007669"/>
    <property type="project" value="InterPro"/>
</dbReference>
<dbReference type="InterPro" id="IPR009056">
    <property type="entry name" value="Cyt_c-like_dom"/>
</dbReference>
<dbReference type="Proteomes" id="UP000239504">
    <property type="component" value="Unassembled WGS sequence"/>
</dbReference>
<feature type="binding site" evidence="11">
    <location>
        <position position="576"/>
    </location>
    <ligand>
        <name>pyrroloquinoline quinone</name>
        <dbReference type="ChEBI" id="CHEBI:58442"/>
    </ligand>
</feature>
<comment type="cofactor">
    <cofactor evidence="12">
        <name>Ca(2+)</name>
        <dbReference type="ChEBI" id="CHEBI:29108"/>
    </cofactor>
    <text evidence="12">Binds 1 Ca(2+) ion per subunit.</text>
</comment>
<dbReference type="InterPro" id="IPR002372">
    <property type="entry name" value="PQQ_rpt_dom"/>
</dbReference>
<dbReference type="GO" id="GO:0016614">
    <property type="term" value="F:oxidoreductase activity, acting on CH-OH group of donors"/>
    <property type="evidence" value="ECO:0007669"/>
    <property type="project" value="InterPro"/>
</dbReference>
<keyword evidence="4" id="KW-0732">Signal</keyword>
<dbReference type="PANTHER" id="PTHR32303">
    <property type="entry name" value="QUINOPROTEIN ALCOHOL DEHYDROGENASE (CYTOCHROME C)"/>
    <property type="match status" value="1"/>
</dbReference>
<dbReference type="OrthoDB" id="9794322at2"/>
<evidence type="ECO:0000256" key="4">
    <source>
        <dbReference type="ARBA" id="ARBA00022729"/>
    </source>
</evidence>
<evidence type="ECO:0000256" key="7">
    <source>
        <dbReference type="ARBA" id="ARBA00023002"/>
    </source>
</evidence>
<feature type="binding site" description="axial binding residue" evidence="12">
    <location>
        <position position="682"/>
    </location>
    <ligand>
        <name>heme c</name>
        <dbReference type="ChEBI" id="CHEBI:61717"/>
    </ligand>
    <ligandPart>
        <name>Fe</name>
        <dbReference type="ChEBI" id="CHEBI:18248"/>
    </ligandPart>
</feature>
<keyword evidence="7" id="KW-0560">Oxidoreductase</keyword>
<dbReference type="AlphaFoldDB" id="A0A2S7KA62"/>
<dbReference type="InterPro" id="IPR017512">
    <property type="entry name" value="PQQ_MeOH/EtOH_DH"/>
</dbReference>
<comment type="caution">
    <text evidence="15">The sequence shown here is derived from an EMBL/GenBank/DDBJ whole genome shotgun (WGS) entry which is preliminary data.</text>
</comment>
<feature type="binding site" evidence="11">
    <location>
        <begin position="206"/>
        <end position="207"/>
    </location>
    <ligand>
        <name>pyrroloquinoline quinone</name>
        <dbReference type="ChEBI" id="CHEBI:58442"/>
    </ligand>
</feature>
<dbReference type="GO" id="GO:0020037">
    <property type="term" value="F:heme binding"/>
    <property type="evidence" value="ECO:0007669"/>
    <property type="project" value="InterPro"/>
</dbReference>
<evidence type="ECO:0000313" key="15">
    <source>
        <dbReference type="EMBL" id="PQA89410.1"/>
    </source>
</evidence>
<feature type="disulfide bond" evidence="13">
    <location>
        <begin position="140"/>
        <end position="141"/>
    </location>
</feature>
<evidence type="ECO:0000256" key="13">
    <source>
        <dbReference type="PIRSR" id="PIRSR617512-4"/>
    </source>
</evidence>
<keyword evidence="6 11" id="KW-0634">PQQ</keyword>
<evidence type="ECO:0000256" key="6">
    <source>
        <dbReference type="ARBA" id="ARBA00022891"/>
    </source>
</evidence>
<feature type="binding site" evidence="11">
    <location>
        <position position="361"/>
    </location>
    <ligand>
        <name>pyrroloquinoline quinone</name>
        <dbReference type="ChEBI" id="CHEBI:58442"/>
    </ligand>
</feature>
<dbReference type="RefSeq" id="WP_104828112.1">
    <property type="nucleotide sequence ID" value="NZ_PJCH01000001.1"/>
</dbReference>
<feature type="binding site" evidence="11">
    <location>
        <position position="269"/>
    </location>
    <ligand>
        <name>pyrroloquinoline quinone</name>
        <dbReference type="ChEBI" id="CHEBI:58442"/>
    </ligand>
</feature>
<dbReference type="GO" id="GO:0016020">
    <property type="term" value="C:membrane"/>
    <property type="evidence" value="ECO:0007669"/>
    <property type="project" value="InterPro"/>
</dbReference>
<accession>A0A2S7KA62</accession>
<feature type="binding site" evidence="11">
    <location>
        <position position="190"/>
    </location>
    <ligand>
        <name>pyrroloquinoline quinone</name>
        <dbReference type="ChEBI" id="CHEBI:58442"/>
    </ligand>
</feature>
<dbReference type="Pfam" id="PF13442">
    <property type="entry name" value="Cytochrome_CBB3"/>
    <property type="match status" value="1"/>
</dbReference>
<dbReference type="InterPro" id="IPR036909">
    <property type="entry name" value="Cyt_c-like_dom_sf"/>
</dbReference>
<dbReference type="Pfam" id="PF01011">
    <property type="entry name" value="PQQ"/>
    <property type="match status" value="1"/>
</dbReference>
<dbReference type="NCBIfam" id="TIGR03075">
    <property type="entry name" value="PQQ_enz_alc_DH"/>
    <property type="match status" value="1"/>
</dbReference>
<keyword evidence="16" id="KW-1185">Reference proteome</keyword>
<dbReference type="Gene3D" id="1.10.760.10">
    <property type="entry name" value="Cytochrome c-like domain"/>
    <property type="match status" value="1"/>
</dbReference>
<feature type="binding site" evidence="12">
    <location>
        <position position="334"/>
    </location>
    <ligand>
        <name>Ca(2+)</name>
        <dbReference type="ChEBI" id="CHEBI:29108"/>
    </ligand>
</feature>
<evidence type="ECO:0000256" key="10">
    <source>
        <dbReference type="PIRSR" id="PIRSR617512-1"/>
    </source>
</evidence>
<dbReference type="InterPro" id="IPR018391">
    <property type="entry name" value="PQQ_b-propeller_rpt"/>
</dbReference>
<dbReference type="CDD" id="cd10279">
    <property type="entry name" value="PQQ_ADH_II"/>
    <property type="match status" value="1"/>
</dbReference>
<comment type="cofactor">
    <cofactor evidence="11">
        <name>pyrroloquinoline quinone</name>
        <dbReference type="ChEBI" id="CHEBI:58442"/>
    </cofactor>
    <text evidence="11">Binds 1 PQQ group per subunit.</text>
</comment>
<keyword evidence="2 11" id="KW-0349">Heme</keyword>
<evidence type="ECO:0000259" key="14">
    <source>
        <dbReference type="PROSITE" id="PS51007"/>
    </source>
</evidence>
<name>A0A2S7KA62_9PROT</name>
<feature type="binding site" evidence="12">
    <location>
        <position position="289"/>
    </location>
    <ligand>
        <name>Ca(2+)</name>
        <dbReference type="ChEBI" id="CHEBI:29108"/>
    </ligand>
</feature>
<comment type="cofactor">
    <cofactor evidence="11">
        <name>heme c</name>
        <dbReference type="ChEBI" id="CHEBI:61717"/>
    </cofactor>
    <text evidence="11">Binds 1 heme c group per subunit.</text>
</comment>
<feature type="binding site" evidence="12">
    <location>
        <position position="208"/>
    </location>
    <ligand>
        <name>Ca(2+)</name>
        <dbReference type="ChEBI" id="CHEBI:29108"/>
    </ligand>
</feature>
<evidence type="ECO:0000256" key="11">
    <source>
        <dbReference type="PIRSR" id="PIRSR617512-2"/>
    </source>
</evidence>
<protein>
    <submittedName>
        <fullName evidence="15">PQQ-dependent dehydrogenase, methanol/ethanol family</fullName>
    </submittedName>
</protein>
<feature type="binding site" description="axial binding residue" evidence="12">
    <location>
        <position position="643"/>
    </location>
    <ligand>
        <name>heme c</name>
        <dbReference type="ChEBI" id="CHEBI:61717"/>
    </ligand>
    <ligandPart>
        <name>Fe</name>
        <dbReference type="ChEBI" id="CHEBI:18248"/>
    </ligandPart>
</feature>
<dbReference type="PROSITE" id="PS51007">
    <property type="entry name" value="CYTC"/>
    <property type="match status" value="1"/>
</dbReference>
<dbReference type="EMBL" id="PJCH01000001">
    <property type="protein sequence ID" value="PQA89410.1"/>
    <property type="molecule type" value="Genomic_DNA"/>
</dbReference>
<feature type="binding site" description="covalent" evidence="11">
    <location>
        <position position="642"/>
    </location>
    <ligand>
        <name>heme c</name>
        <dbReference type="ChEBI" id="CHEBI:61717"/>
    </ligand>
</feature>
<evidence type="ECO:0000256" key="9">
    <source>
        <dbReference type="ARBA" id="ARBA00023157"/>
    </source>
</evidence>
<evidence type="ECO:0000256" key="8">
    <source>
        <dbReference type="ARBA" id="ARBA00023004"/>
    </source>
</evidence>
<evidence type="ECO:0000256" key="3">
    <source>
        <dbReference type="ARBA" id="ARBA00022723"/>
    </source>
</evidence>